<dbReference type="RefSeq" id="WP_209667123.1">
    <property type="nucleotide sequence ID" value="NZ_JAGGMS010000001.1"/>
</dbReference>
<sequence>MKRFVAPVVVGVIAAVAFGVWWVTTRHTATPEVLEGWAMPDAGGVAISLHDTADASSGEGYIVAGAAWVGRDNMWHEGAGGPTCVGTDTSAKTRVRLGVVHAEPGEGIGRSLVVWLRCLD</sequence>
<dbReference type="EMBL" id="JAGGMS010000001">
    <property type="protein sequence ID" value="MBP2184054.1"/>
    <property type="molecule type" value="Genomic_DNA"/>
</dbReference>
<comment type="caution">
    <text evidence="1">The sequence shown here is derived from an EMBL/GenBank/DDBJ whole genome shotgun (WGS) entry which is preliminary data.</text>
</comment>
<dbReference type="Proteomes" id="UP000741013">
    <property type="component" value="Unassembled WGS sequence"/>
</dbReference>
<name>A0ABS4PX94_9PSEU</name>
<protein>
    <submittedName>
        <fullName evidence="1">Uncharacterized protein</fullName>
    </submittedName>
</protein>
<accession>A0ABS4PX94</accession>
<gene>
    <name evidence="1" type="ORF">JOM49_005580</name>
</gene>
<keyword evidence="2" id="KW-1185">Reference proteome</keyword>
<evidence type="ECO:0000313" key="1">
    <source>
        <dbReference type="EMBL" id="MBP2184054.1"/>
    </source>
</evidence>
<evidence type="ECO:0000313" key="2">
    <source>
        <dbReference type="Proteomes" id="UP000741013"/>
    </source>
</evidence>
<proteinExistence type="predicted"/>
<organism evidence="1 2">
    <name type="scientific">Amycolatopsis magusensis</name>
    <dbReference type="NCBI Taxonomy" id="882444"/>
    <lineage>
        <taxon>Bacteria</taxon>
        <taxon>Bacillati</taxon>
        <taxon>Actinomycetota</taxon>
        <taxon>Actinomycetes</taxon>
        <taxon>Pseudonocardiales</taxon>
        <taxon>Pseudonocardiaceae</taxon>
        <taxon>Amycolatopsis</taxon>
    </lineage>
</organism>
<reference evidence="1 2" key="1">
    <citation type="submission" date="2021-03" db="EMBL/GenBank/DDBJ databases">
        <title>Sequencing the genomes of 1000 actinobacteria strains.</title>
        <authorList>
            <person name="Klenk H.-P."/>
        </authorList>
    </citation>
    <scope>NUCLEOTIDE SEQUENCE [LARGE SCALE GENOMIC DNA]</scope>
    <source>
        <strain evidence="1 2">DSM 45510</strain>
    </source>
</reference>